<dbReference type="GO" id="GO:0003700">
    <property type="term" value="F:DNA-binding transcription factor activity"/>
    <property type="evidence" value="ECO:0007669"/>
    <property type="project" value="InterPro"/>
</dbReference>
<dbReference type="InterPro" id="IPR036390">
    <property type="entry name" value="WH_DNA-bd_sf"/>
</dbReference>
<dbReference type="InterPro" id="IPR011991">
    <property type="entry name" value="ArsR-like_HTH"/>
</dbReference>
<evidence type="ECO:0000259" key="2">
    <source>
        <dbReference type="Pfam" id="PF01022"/>
    </source>
</evidence>
<dbReference type="SUPFAM" id="SSF46785">
    <property type="entry name" value="Winged helix' DNA-binding domain"/>
    <property type="match status" value="1"/>
</dbReference>
<dbReference type="CDD" id="cd00090">
    <property type="entry name" value="HTH_ARSR"/>
    <property type="match status" value="1"/>
</dbReference>
<dbReference type="Pfam" id="PF01022">
    <property type="entry name" value="HTH_5"/>
    <property type="match status" value="1"/>
</dbReference>
<evidence type="ECO:0000256" key="1">
    <source>
        <dbReference type="ARBA" id="ARBA00023125"/>
    </source>
</evidence>
<dbReference type="InterPro" id="IPR001845">
    <property type="entry name" value="HTH_ArsR_DNA-bd_dom"/>
</dbReference>
<dbReference type="PANTHER" id="PTHR38600:SF2">
    <property type="entry name" value="SLL0088 PROTEIN"/>
    <property type="match status" value="1"/>
</dbReference>
<dbReference type="Proteomes" id="UP000285456">
    <property type="component" value="Unassembled WGS sequence"/>
</dbReference>
<sequence length="211" mass="24551">MSKRTPTKQRLLTILKKANDLTITEIMEHFTISEIAVRKQLHELVQQGFVKQQSHKQKLGRPYLTYDLTQKGHETFPNQYKSIPVELLEDLEELHGPQAVRALLDKHGEREKAYMNNVIQEDDLDKKVAEMVRVQNERGYMVEVEKVAEGDFEVRNYNCPVAAIARCYHQMCTNEQKLYEEIFPGSEVSAYSFITQGDHVCKWKIKNPNGR</sequence>
<protein>
    <submittedName>
        <fullName evidence="3">DeoR family transcriptional regulator</fullName>
    </submittedName>
</protein>
<accession>A0A417YMQ5</accession>
<keyword evidence="1" id="KW-0238">DNA-binding</keyword>
<proteinExistence type="predicted"/>
<dbReference type="RefSeq" id="WP_095309271.1">
    <property type="nucleotide sequence ID" value="NZ_JAMAWL010000009.1"/>
</dbReference>
<evidence type="ECO:0000313" key="3">
    <source>
        <dbReference type="EMBL" id="RHW34548.1"/>
    </source>
</evidence>
<name>A0A417YMQ5_9BACI</name>
<dbReference type="PANTHER" id="PTHR38600">
    <property type="entry name" value="TRANSCRIPTIONAL REGULATORY PROTEIN"/>
    <property type="match status" value="1"/>
</dbReference>
<evidence type="ECO:0000313" key="4">
    <source>
        <dbReference type="Proteomes" id="UP000285456"/>
    </source>
</evidence>
<dbReference type="InterPro" id="IPR036388">
    <property type="entry name" value="WH-like_DNA-bd_sf"/>
</dbReference>
<dbReference type="AlphaFoldDB" id="A0A417YMQ5"/>
<reference evidence="3 4" key="1">
    <citation type="journal article" date="2007" name="Int. J. Syst. Evol. Microbiol.">
        <title>Oceanobacillus profundus sp. nov., isolated from a deep-sea sediment core.</title>
        <authorList>
            <person name="Kim Y.G."/>
            <person name="Choi D.H."/>
            <person name="Hyun S."/>
            <person name="Cho B.C."/>
        </authorList>
    </citation>
    <scope>NUCLEOTIDE SEQUENCE [LARGE SCALE GENOMIC DNA]</scope>
    <source>
        <strain evidence="3 4">DSM 18246</strain>
    </source>
</reference>
<keyword evidence="4" id="KW-1185">Reference proteome</keyword>
<organism evidence="3 4">
    <name type="scientific">Oceanobacillus profundus</name>
    <dbReference type="NCBI Taxonomy" id="372463"/>
    <lineage>
        <taxon>Bacteria</taxon>
        <taxon>Bacillati</taxon>
        <taxon>Bacillota</taxon>
        <taxon>Bacilli</taxon>
        <taxon>Bacillales</taxon>
        <taxon>Bacillaceae</taxon>
        <taxon>Oceanobacillus</taxon>
    </lineage>
</organism>
<dbReference type="Gene3D" id="1.10.10.10">
    <property type="entry name" value="Winged helix-like DNA-binding domain superfamily/Winged helix DNA-binding domain"/>
    <property type="match status" value="1"/>
</dbReference>
<dbReference type="GO" id="GO:0003677">
    <property type="term" value="F:DNA binding"/>
    <property type="evidence" value="ECO:0007669"/>
    <property type="project" value="UniProtKB-KW"/>
</dbReference>
<comment type="caution">
    <text evidence="3">The sequence shown here is derived from an EMBL/GenBank/DDBJ whole genome shotgun (WGS) entry which is preliminary data.</text>
</comment>
<feature type="domain" description="HTH arsR-type" evidence="2">
    <location>
        <begin position="6"/>
        <end position="51"/>
    </location>
</feature>
<gene>
    <name evidence="3" type="ORF">D1B32_05160</name>
</gene>
<dbReference type="OrthoDB" id="155998at2"/>
<dbReference type="EMBL" id="QWEH01000002">
    <property type="protein sequence ID" value="RHW34548.1"/>
    <property type="molecule type" value="Genomic_DNA"/>
</dbReference>